<dbReference type="SUPFAM" id="SSF53697">
    <property type="entry name" value="SIS domain"/>
    <property type="match status" value="1"/>
</dbReference>
<reference evidence="3 4" key="1">
    <citation type="submission" date="2018-11" db="EMBL/GenBank/DDBJ databases">
        <title>Arenibacter aquaticus sp.nov., a marine bacterium isolated from surface seawater in the South China Sea.</title>
        <authorList>
            <person name="Guo J."/>
            <person name="Sun J."/>
        </authorList>
    </citation>
    <scope>NUCLEOTIDE SEQUENCE [LARGE SCALE GENOMIC DNA]</scope>
    <source>
        <strain evidence="3 4">GUO666</strain>
    </source>
</reference>
<dbReference type="GO" id="GO:0009254">
    <property type="term" value="P:peptidoglycan turnover"/>
    <property type="evidence" value="ECO:0007669"/>
    <property type="project" value="TreeGrafter"/>
</dbReference>
<dbReference type="Gene3D" id="3.30.420.40">
    <property type="match status" value="2"/>
</dbReference>
<evidence type="ECO:0000313" key="3">
    <source>
        <dbReference type="EMBL" id="RTE53987.1"/>
    </source>
</evidence>
<evidence type="ECO:0000256" key="1">
    <source>
        <dbReference type="ARBA" id="ARBA00023277"/>
    </source>
</evidence>
<dbReference type="EMBL" id="RQPJ01000003">
    <property type="protein sequence ID" value="RTE53987.1"/>
    <property type="molecule type" value="Genomic_DNA"/>
</dbReference>
<evidence type="ECO:0000313" key="4">
    <source>
        <dbReference type="Proteomes" id="UP000267585"/>
    </source>
</evidence>
<dbReference type="PROSITE" id="PS51464">
    <property type="entry name" value="SIS"/>
    <property type="match status" value="1"/>
</dbReference>
<dbReference type="InterPro" id="IPR043129">
    <property type="entry name" value="ATPase_NBD"/>
</dbReference>
<dbReference type="Pfam" id="PF00480">
    <property type="entry name" value="ROK"/>
    <property type="match status" value="1"/>
</dbReference>
<keyword evidence="1" id="KW-0119">Carbohydrate metabolism</keyword>
<dbReference type="Pfam" id="PF22645">
    <property type="entry name" value="GKRP_SIS_N"/>
    <property type="match status" value="1"/>
</dbReference>
<feature type="domain" description="SIS" evidence="2">
    <location>
        <begin position="357"/>
        <end position="520"/>
    </location>
</feature>
<dbReference type="NCBIfam" id="NF003915">
    <property type="entry name" value="PRK05441.1"/>
    <property type="match status" value="1"/>
</dbReference>
<dbReference type="SUPFAM" id="SSF53067">
    <property type="entry name" value="Actin-like ATPase domain"/>
    <property type="match status" value="1"/>
</dbReference>
<comment type="caution">
    <text evidence="3">The sequence shown here is derived from an EMBL/GenBank/DDBJ whole genome shotgun (WGS) entry which is preliminary data.</text>
</comment>
<keyword evidence="4" id="KW-1185">Reference proteome</keyword>
<dbReference type="GO" id="GO:0016835">
    <property type="term" value="F:carbon-oxygen lyase activity"/>
    <property type="evidence" value="ECO:0007669"/>
    <property type="project" value="TreeGrafter"/>
</dbReference>
<organism evidence="3 4">
    <name type="scientific">Arenibacter aquaticus</name>
    <dbReference type="NCBI Taxonomy" id="2489054"/>
    <lineage>
        <taxon>Bacteria</taxon>
        <taxon>Pseudomonadati</taxon>
        <taxon>Bacteroidota</taxon>
        <taxon>Flavobacteriia</taxon>
        <taxon>Flavobacteriales</taxon>
        <taxon>Flavobacteriaceae</taxon>
        <taxon>Arenibacter</taxon>
    </lineage>
</organism>
<dbReference type="InterPro" id="IPR001347">
    <property type="entry name" value="SIS_dom"/>
</dbReference>
<dbReference type="PANTHER" id="PTHR10088">
    <property type="entry name" value="GLUCOKINASE REGULATORY PROTEIN"/>
    <property type="match status" value="1"/>
</dbReference>
<dbReference type="InterPro" id="IPR046348">
    <property type="entry name" value="SIS_dom_sf"/>
</dbReference>
<dbReference type="RefSeq" id="WP_126161975.1">
    <property type="nucleotide sequence ID" value="NZ_RQPJ01000003.1"/>
</dbReference>
<accession>A0A3S0CLB8</accession>
<dbReference type="GO" id="GO:0097367">
    <property type="term" value="F:carbohydrate derivative binding"/>
    <property type="evidence" value="ECO:0007669"/>
    <property type="project" value="InterPro"/>
</dbReference>
<gene>
    <name evidence="3" type="ORF">EHW67_08620</name>
</gene>
<dbReference type="Proteomes" id="UP000267585">
    <property type="component" value="Unassembled WGS sequence"/>
</dbReference>
<dbReference type="InterPro" id="IPR000600">
    <property type="entry name" value="ROK"/>
</dbReference>
<protein>
    <submittedName>
        <fullName evidence="3">ROK family protein</fullName>
    </submittedName>
</protein>
<dbReference type="GO" id="GO:0046348">
    <property type="term" value="P:amino sugar catabolic process"/>
    <property type="evidence" value="ECO:0007669"/>
    <property type="project" value="TreeGrafter"/>
</dbReference>
<name>A0A3S0CLB8_9FLAO</name>
<dbReference type="InterPro" id="IPR040190">
    <property type="entry name" value="MURQ/GCKR"/>
</dbReference>
<dbReference type="Gene3D" id="3.40.50.10490">
    <property type="entry name" value="Glucose-6-phosphate isomerase like protein, domain 1"/>
    <property type="match status" value="1"/>
</dbReference>
<dbReference type="PANTHER" id="PTHR10088:SF4">
    <property type="entry name" value="GLUCOKINASE REGULATORY PROTEIN"/>
    <property type="match status" value="1"/>
</dbReference>
<sequence>MKYIGIDIGGTWIKGTLVDNYNFDKRSANKADVSFQVKKVKSPLHENTKVIEVMDSLTELFSLFDSTLDDIQSIGISTAGIVDYHGTRLISAGPHLNILKSAECKKELKSRFQCPISLINDADAAAIGLAEIGYLNGNKTVGIMPIGTGLGFSIWRNGRRWRPGKMLPLLGEIDFIDSKYNYLASASRLASLDDNNDLSMVLSNQKYYAERESYFQNLAAIIKTAAIIYGLDEVILCGGLVDAARDSDFALNREIINHLSNPFNVFDKPVNIRIAHEGNNLQLIGNLALAQGELVAAKTKVNYEYRKLETEIPYDREFHLERMSSSEIIKKLWDVEQEAGLQLENSLGIIAEVVDSSVGKIQNGGRIIYVGAGTSGRIAAMDGVEIPCTYGLPEDRIVTLVAGGISDSGIEIESDFEEDASSVPEMLLLNINSNDVVIGISASGTAYYVQSALALAKAKGALTTIIQVEPMNVILPFLDYVIPLNSGRELIAGSTRMKAGTATKKVLNFFSSSLMIRLGKVVGSQMVDVVCSNDKLVERAKAILKELYNMSDNEALERLKDADMHLGDVIKRIKEEV</sequence>
<proteinExistence type="predicted"/>
<dbReference type="OrthoDB" id="1098710at2"/>
<evidence type="ECO:0000259" key="2">
    <source>
        <dbReference type="PROSITE" id="PS51464"/>
    </source>
</evidence>
<dbReference type="GO" id="GO:0016803">
    <property type="term" value="F:ether hydrolase activity"/>
    <property type="evidence" value="ECO:0007669"/>
    <property type="project" value="TreeGrafter"/>
</dbReference>
<dbReference type="AlphaFoldDB" id="A0A3S0CLB8"/>